<sequence length="335" mass="35244">MSGQGAVIFGCEGLAVTAAEKAFFAEAQPWGFILFARNVESPAQLARLTADLREAVGRDVPVFIDQEGGRVQRMRAPHWSEWLPPLDEVARAGAAADRALFLRYRLIAAELRAVGIDGNCSPCADVATPETHPVLRNRCLSSDAAEVAQLARVVAEAHLAGGVLPVLKHIPGHGRATLDSHKELPRVSAPRAALEAVDFAPFKALADLPLGMSAHIVFEAIAPDGPATTSPAMVRLIRDEIGFGGLLMTDDLSMEALSGTVAERARAALAAGCDMILHCNGKLPEMEAVAAEAGRLEGAALARAEAALAARRAPEPVDLDALRAEHAALLRVPAP</sequence>
<name>A0A1Y5RA73_9RHOB</name>
<dbReference type="PROSITE" id="PS00775">
    <property type="entry name" value="GLYCOSYL_HYDROL_F3"/>
    <property type="match status" value="1"/>
</dbReference>
<evidence type="ECO:0000313" key="7">
    <source>
        <dbReference type="EMBL" id="SLN12692.1"/>
    </source>
</evidence>
<dbReference type="AlphaFoldDB" id="A0A1Y5RA73"/>
<dbReference type="InterPro" id="IPR017853">
    <property type="entry name" value="GH"/>
</dbReference>
<dbReference type="InterPro" id="IPR036962">
    <property type="entry name" value="Glyco_hydro_3_N_sf"/>
</dbReference>
<dbReference type="GO" id="GO:0004563">
    <property type="term" value="F:beta-N-acetylhexosaminidase activity"/>
    <property type="evidence" value="ECO:0007669"/>
    <property type="project" value="UniProtKB-EC"/>
</dbReference>
<dbReference type="GO" id="GO:0005975">
    <property type="term" value="P:carbohydrate metabolic process"/>
    <property type="evidence" value="ECO:0007669"/>
    <property type="project" value="InterPro"/>
</dbReference>
<dbReference type="Gene3D" id="3.20.20.300">
    <property type="entry name" value="Glycoside hydrolase, family 3, N-terminal domain"/>
    <property type="match status" value="1"/>
</dbReference>
<evidence type="ECO:0000256" key="4">
    <source>
        <dbReference type="ARBA" id="ARBA00022801"/>
    </source>
</evidence>
<organism evidence="7 8">
    <name type="scientific">Pseudoruegeria aquimaris</name>
    <dbReference type="NCBI Taxonomy" id="393663"/>
    <lineage>
        <taxon>Bacteria</taxon>
        <taxon>Pseudomonadati</taxon>
        <taxon>Pseudomonadota</taxon>
        <taxon>Alphaproteobacteria</taxon>
        <taxon>Rhodobacterales</taxon>
        <taxon>Roseobacteraceae</taxon>
        <taxon>Pseudoruegeria</taxon>
    </lineage>
</organism>
<dbReference type="Proteomes" id="UP000193409">
    <property type="component" value="Unassembled WGS sequence"/>
</dbReference>
<dbReference type="NCBIfam" id="NF003740">
    <property type="entry name" value="PRK05337.1"/>
    <property type="match status" value="1"/>
</dbReference>
<dbReference type="EMBL" id="FWFQ01000001">
    <property type="protein sequence ID" value="SLN12692.1"/>
    <property type="molecule type" value="Genomic_DNA"/>
</dbReference>
<dbReference type="PANTHER" id="PTHR30480:SF13">
    <property type="entry name" value="BETA-HEXOSAMINIDASE"/>
    <property type="match status" value="1"/>
</dbReference>
<protein>
    <recommendedName>
        <fullName evidence="3">beta-N-acetylhexosaminidase</fullName>
        <ecNumber evidence="3">3.2.1.52</ecNumber>
    </recommendedName>
</protein>
<dbReference type="EC" id="3.2.1.52" evidence="3"/>
<comment type="catalytic activity">
    <reaction evidence="1">
        <text>Hydrolysis of terminal non-reducing N-acetyl-D-hexosamine residues in N-acetyl-beta-D-hexosaminides.</text>
        <dbReference type="EC" id="3.2.1.52"/>
    </reaction>
</comment>
<evidence type="ECO:0000256" key="5">
    <source>
        <dbReference type="ARBA" id="ARBA00023295"/>
    </source>
</evidence>
<dbReference type="RefSeq" id="WP_085866799.1">
    <property type="nucleotide sequence ID" value="NZ_FWFQ01000001.1"/>
</dbReference>
<keyword evidence="8" id="KW-1185">Reference proteome</keyword>
<dbReference type="Pfam" id="PF00933">
    <property type="entry name" value="Glyco_hydro_3"/>
    <property type="match status" value="1"/>
</dbReference>
<dbReference type="InterPro" id="IPR050226">
    <property type="entry name" value="NagZ_Beta-hexosaminidase"/>
</dbReference>
<feature type="domain" description="Glycoside hydrolase family 3 N-terminal" evidence="6">
    <location>
        <begin position="20"/>
        <end position="297"/>
    </location>
</feature>
<evidence type="ECO:0000256" key="1">
    <source>
        <dbReference type="ARBA" id="ARBA00001231"/>
    </source>
</evidence>
<gene>
    <name evidence="7" type="primary">nagZ</name>
    <name evidence="7" type="ORF">PSA7680_00212</name>
</gene>
<evidence type="ECO:0000313" key="8">
    <source>
        <dbReference type="Proteomes" id="UP000193409"/>
    </source>
</evidence>
<dbReference type="InterPro" id="IPR001764">
    <property type="entry name" value="Glyco_hydro_3_N"/>
</dbReference>
<evidence type="ECO:0000256" key="3">
    <source>
        <dbReference type="ARBA" id="ARBA00012663"/>
    </source>
</evidence>
<accession>A0A1Y5RA73</accession>
<reference evidence="7 8" key="1">
    <citation type="submission" date="2017-03" db="EMBL/GenBank/DDBJ databases">
        <authorList>
            <person name="Afonso C.L."/>
            <person name="Miller P.J."/>
            <person name="Scott M.A."/>
            <person name="Spackman E."/>
            <person name="Goraichik I."/>
            <person name="Dimitrov K.M."/>
            <person name="Suarez D.L."/>
            <person name="Swayne D.E."/>
        </authorList>
    </citation>
    <scope>NUCLEOTIDE SEQUENCE [LARGE SCALE GENOMIC DNA]</scope>
    <source>
        <strain evidence="7 8">CECT 7680</strain>
    </source>
</reference>
<keyword evidence="4 7" id="KW-0378">Hydrolase</keyword>
<keyword evidence="5 7" id="KW-0326">Glycosidase</keyword>
<evidence type="ECO:0000256" key="2">
    <source>
        <dbReference type="ARBA" id="ARBA00005336"/>
    </source>
</evidence>
<proteinExistence type="inferred from homology"/>
<evidence type="ECO:0000259" key="6">
    <source>
        <dbReference type="Pfam" id="PF00933"/>
    </source>
</evidence>
<comment type="similarity">
    <text evidence="2">Belongs to the glycosyl hydrolase 3 family.</text>
</comment>
<dbReference type="PANTHER" id="PTHR30480">
    <property type="entry name" value="BETA-HEXOSAMINIDASE-RELATED"/>
    <property type="match status" value="1"/>
</dbReference>
<dbReference type="SUPFAM" id="SSF51445">
    <property type="entry name" value="(Trans)glycosidases"/>
    <property type="match status" value="1"/>
</dbReference>
<dbReference type="InterPro" id="IPR019800">
    <property type="entry name" value="Glyco_hydro_3_AS"/>
</dbReference>
<dbReference type="OrthoDB" id="9786661at2"/>
<dbReference type="GO" id="GO:0009254">
    <property type="term" value="P:peptidoglycan turnover"/>
    <property type="evidence" value="ECO:0007669"/>
    <property type="project" value="TreeGrafter"/>
</dbReference>